<keyword evidence="9" id="KW-1185">Reference proteome</keyword>
<feature type="transmembrane region" description="Helical" evidence="6">
    <location>
        <begin position="485"/>
        <end position="504"/>
    </location>
</feature>
<dbReference type="PANTHER" id="PTHR23501:SF78">
    <property type="entry name" value="MAJOR FACILITATOR SUPERFAMILY (MFS) PROFILE DOMAIN-CONTAINING PROTEIN-RELATED"/>
    <property type="match status" value="1"/>
</dbReference>
<dbReference type="Gene3D" id="1.20.1250.20">
    <property type="entry name" value="MFS general substrate transporter like domains"/>
    <property type="match status" value="1"/>
</dbReference>
<protein>
    <submittedName>
        <fullName evidence="8">Putative transporter C3H1.06c</fullName>
    </submittedName>
</protein>
<name>A0A0L0N7M1_TOLOC</name>
<feature type="compositionally biased region" description="Basic and acidic residues" evidence="5">
    <location>
        <begin position="521"/>
        <end position="531"/>
    </location>
</feature>
<dbReference type="Gene3D" id="1.20.1720.10">
    <property type="entry name" value="Multidrug resistance protein D"/>
    <property type="match status" value="1"/>
</dbReference>
<feature type="transmembrane region" description="Helical" evidence="6">
    <location>
        <begin position="383"/>
        <end position="407"/>
    </location>
</feature>
<evidence type="ECO:0000256" key="2">
    <source>
        <dbReference type="ARBA" id="ARBA00022692"/>
    </source>
</evidence>
<comment type="subcellular location">
    <subcellularLocation>
        <location evidence="1">Membrane</location>
        <topology evidence="1">Multi-pass membrane protein</topology>
    </subcellularLocation>
</comment>
<evidence type="ECO:0000256" key="4">
    <source>
        <dbReference type="ARBA" id="ARBA00023136"/>
    </source>
</evidence>
<evidence type="ECO:0000256" key="6">
    <source>
        <dbReference type="SAM" id="Phobius"/>
    </source>
</evidence>
<dbReference type="PRINTS" id="PR01036">
    <property type="entry name" value="TCRTETB"/>
</dbReference>
<feature type="transmembrane region" description="Helical" evidence="6">
    <location>
        <begin position="291"/>
        <end position="312"/>
    </location>
</feature>
<feature type="transmembrane region" description="Helical" evidence="6">
    <location>
        <begin position="183"/>
        <end position="205"/>
    </location>
</feature>
<dbReference type="Proteomes" id="UP000036947">
    <property type="component" value="Unassembled WGS sequence"/>
</dbReference>
<feature type="domain" description="Major facilitator superfamily (MFS) profile" evidence="7">
    <location>
        <begin position="31"/>
        <end position="509"/>
    </location>
</feature>
<dbReference type="SUPFAM" id="SSF103473">
    <property type="entry name" value="MFS general substrate transporter"/>
    <property type="match status" value="1"/>
</dbReference>
<accession>A0A0L0N7M1</accession>
<dbReference type="GO" id="GO:0005886">
    <property type="term" value="C:plasma membrane"/>
    <property type="evidence" value="ECO:0007669"/>
    <property type="project" value="TreeGrafter"/>
</dbReference>
<keyword evidence="2 6" id="KW-0812">Transmembrane</keyword>
<gene>
    <name evidence="8" type="ORF">TOPH_05378</name>
</gene>
<proteinExistence type="predicted"/>
<feature type="transmembrane region" description="Helical" evidence="6">
    <location>
        <begin position="121"/>
        <end position="142"/>
    </location>
</feature>
<sequence>MARHHHEALTSAEKSLHDQSNLLPRRQLVSCLGILALALLISFVDQNGISTALPTIAADLDARATISWAGTASLLANTTFQMLYGRLSDIFGRKAVFVAAVLLLALADLLCGLSSRAALFYVWRGVAGIGGGGITNLSMIIVSDVVTLEQRGRYQGITGSMIGLGSVTGPLLAAAFVESRATWRGLFWVLAPLGALNGLLAYLYLPSKEPTATVAESVKKVDWMGSLTSSVGTIFLLIPISGGGAYFPWNSPMAISMLAIGSLSLVLFVLVEWKLAKLPMMPVAVYRNPVVVVLLAQSFVLGLVYQAAVYYTPLYLQNAHQFSIIVSALLLVPMFAAQSIASTLSGFLISRYKRYGVVIRFGFGMWTLGAGLALIYTRQTNSGIIVIPLLVMGIGVGCVFQPTLVALQAHSAKSRRAVIISNRNFNRCAGGACGLAISAAVLQARLRARLPPEYAYLAASTYALPVVPEGLPPAVLDAYMAASRAVFVLQVPLIGLCFLGTIFVQDRGLARKHECTEELSLEQRDEERGDAAVRTPGRGPRG</sequence>
<feature type="transmembrane region" description="Helical" evidence="6">
    <location>
        <begin position="28"/>
        <end position="44"/>
    </location>
</feature>
<dbReference type="AlphaFoldDB" id="A0A0L0N7M1"/>
<dbReference type="OrthoDB" id="10021397at2759"/>
<dbReference type="Pfam" id="PF07690">
    <property type="entry name" value="MFS_1"/>
    <property type="match status" value="1"/>
</dbReference>
<feature type="region of interest" description="Disordered" evidence="5">
    <location>
        <begin position="521"/>
        <end position="542"/>
    </location>
</feature>
<dbReference type="PANTHER" id="PTHR23501">
    <property type="entry name" value="MAJOR FACILITATOR SUPERFAMILY"/>
    <property type="match status" value="1"/>
</dbReference>
<evidence type="ECO:0000256" key="3">
    <source>
        <dbReference type="ARBA" id="ARBA00022989"/>
    </source>
</evidence>
<dbReference type="GO" id="GO:0022857">
    <property type="term" value="F:transmembrane transporter activity"/>
    <property type="evidence" value="ECO:0007669"/>
    <property type="project" value="InterPro"/>
</dbReference>
<evidence type="ECO:0000259" key="7">
    <source>
        <dbReference type="PROSITE" id="PS50850"/>
    </source>
</evidence>
<feature type="transmembrane region" description="Helical" evidence="6">
    <location>
        <begin position="253"/>
        <end position="271"/>
    </location>
</feature>
<dbReference type="InterPro" id="IPR036259">
    <property type="entry name" value="MFS_trans_sf"/>
</dbReference>
<evidence type="ECO:0000313" key="9">
    <source>
        <dbReference type="Proteomes" id="UP000036947"/>
    </source>
</evidence>
<feature type="transmembrane region" description="Helical" evidence="6">
    <location>
        <begin position="324"/>
        <end position="350"/>
    </location>
</feature>
<dbReference type="InterPro" id="IPR020846">
    <property type="entry name" value="MFS_dom"/>
</dbReference>
<reference evidence="8 9" key="1">
    <citation type="journal article" date="2015" name="BMC Genomics">
        <title>The genome of the truffle-parasite Tolypocladium ophioglossoides and the evolution of antifungal peptaibiotics.</title>
        <authorList>
            <person name="Quandt C.A."/>
            <person name="Bushley K.E."/>
            <person name="Spatafora J.W."/>
        </authorList>
    </citation>
    <scope>NUCLEOTIDE SEQUENCE [LARGE SCALE GENOMIC DNA]</scope>
    <source>
        <strain evidence="8 9">CBS 100239</strain>
    </source>
</reference>
<dbReference type="EMBL" id="LFRF01000015">
    <property type="protein sequence ID" value="KND90036.1"/>
    <property type="molecule type" value="Genomic_DNA"/>
</dbReference>
<feature type="transmembrane region" description="Helical" evidence="6">
    <location>
        <begin position="226"/>
        <end position="247"/>
    </location>
</feature>
<dbReference type="PROSITE" id="PS50850">
    <property type="entry name" value="MFS"/>
    <property type="match status" value="1"/>
</dbReference>
<evidence type="ECO:0000313" key="8">
    <source>
        <dbReference type="EMBL" id="KND90036.1"/>
    </source>
</evidence>
<feature type="transmembrane region" description="Helical" evidence="6">
    <location>
        <begin position="96"/>
        <end position="115"/>
    </location>
</feature>
<evidence type="ECO:0000256" key="5">
    <source>
        <dbReference type="SAM" id="MobiDB-lite"/>
    </source>
</evidence>
<feature type="transmembrane region" description="Helical" evidence="6">
    <location>
        <begin position="154"/>
        <end position="177"/>
    </location>
</feature>
<evidence type="ECO:0000256" key="1">
    <source>
        <dbReference type="ARBA" id="ARBA00004141"/>
    </source>
</evidence>
<feature type="transmembrane region" description="Helical" evidence="6">
    <location>
        <begin position="357"/>
        <end position="377"/>
    </location>
</feature>
<organism evidence="8 9">
    <name type="scientific">Tolypocladium ophioglossoides (strain CBS 100239)</name>
    <name type="common">Snaketongue truffleclub</name>
    <name type="synonym">Elaphocordyceps ophioglossoides</name>
    <dbReference type="NCBI Taxonomy" id="1163406"/>
    <lineage>
        <taxon>Eukaryota</taxon>
        <taxon>Fungi</taxon>
        <taxon>Dikarya</taxon>
        <taxon>Ascomycota</taxon>
        <taxon>Pezizomycotina</taxon>
        <taxon>Sordariomycetes</taxon>
        <taxon>Hypocreomycetidae</taxon>
        <taxon>Hypocreales</taxon>
        <taxon>Ophiocordycipitaceae</taxon>
        <taxon>Tolypocladium</taxon>
    </lineage>
</organism>
<keyword evidence="3 6" id="KW-1133">Transmembrane helix</keyword>
<dbReference type="InterPro" id="IPR011701">
    <property type="entry name" value="MFS"/>
</dbReference>
<comment type="caution">
    <text evidence="8">The sequence shown here is derived from an EMBL/GenBank/DDBJ whole genome shotgun (WGS) entry which is preliminary data.</text>
</comment>
<keyword evidence="4 6" id="KW-0472">Membrane</keyword>